<dbReference type="EMBL" id="CP003587">
    <property type="protein sequence ID" value="AGY57151.1"/>
    <property type="molecule type" value="Genomic_DNA"/>
</dbReference>
<dbReference type="SUPFAM" id="SSF81296">
    <property type="entry name" value="E set domains"/>
    <property type="match status" value="1"/>
</dbReference>
<proteinExistence type="predicted"/>
<dbReference type="HOGENOM" id="CLU_709324_0_0_3"/>
<reference evidence="2 3" key="1">
    <citation type="journal article" date="2013" name="PLoS ONE">
        <title>Cultivation and Complete Genome Sequencing of Gloeobacter kilaueensis sp. nov., from a Lava Cave in Kilauea Caldera, Hawai'i.</title>
        <authorList>
            <person name="Saw J.H."/>
            <person name="Schatz M."/>
            <person name="Brown M.V."/>
            <person name="Kunkel D.D."/>
            <person name="Foster J.S."/>
            <person name="Shick H."/>
            <person name="Christensen S."/>
            <person name="Hou S."/>
            <person name="Wan X."/>
            <person name="Donachie S.P."/>
        </authorList>
    </citation>
    <scope>NUCLEOTIDE SEQUENCE [LARGE SCALE GENOMIC DNA]</scope>
    <source>
        <strain evidence="3">JS</strain>
    </source>
</reference>
<dbReference type="KEGG" id="glj:GKIL_0905"/>
<feature type="chain" id="PRO_5005376308" description="IPT/TIG domain-containing protein" evidence="1">
    <location>
        <begin position="26"/>
        <end position="389"/>
    </location>
</feature>
<dbReference type="InterPro" id="IPR013783">
    <property type="entry name" value="Ig-like_fold"/>
</dbReference>
<dbReference type="RefSeq" id="WP_023172209.1">
    <property type="nucleotide sequence ID" value="NC_022600.1"/>
</dbReference>
<protein>
    <recommendedName>
        <fullName evidence="4">IPT/TIG domain-containing protein</fullName>
    </recommendedName>
</protein>
<dbReference type="Gene3D" id="2.60.40.10">
    <property type="entry name" value="Immunoglobulins"/>
    <property type="match status" value="2"/>
</dbReference>
<dbReference type="STRING" id="1183438.GKIL_0905"/>
<accession>U5QE03</accession>
<feature type="signal peptide" evidence="1">
    <location>
        <begin position="1"/>
        <end position="25"/>
    </location>
</feature>
<keyword evidence="1" id="KW-0732">Signal</keyword>
<evidence type="ECO:0000313" key="3">
    <source>
        <dbReference type="Proteomes" id="UP000017396"/>
    </source>
</evidence>
<dbReference type="InterPro" id="IPR014756">
    <property type="entry name" value="Ig_E-set"/>
</dbReference>
<dbReference type="Proteomes" id="UP000017396">
    <property type="component" value="Chromosome"/>
</dbReference>
<name>U5QE03_GLOK1</name>
<dbReference type="AlphaFoldDB" id="U5QE03"/>
<dbReference type="eggNOG" id="COG3468">
    <property type="taxonomic scope" value="Bacteria"/>
</dbReference>
<organism evidence="2 3">
    <name type="scientific">Gloeobacter kilaueensis (strain ATCC BAA-2537 / CCAP 1431/1 / ULC 316 / JS1)</name>
    <dbReference type="NCBI Taxonomy" id="1183438"/>
    <lineage>
        <taxon>Bacteria</taxon>
        <taxon>Bacillati</taxon>
        <taxon>Cyanobacteriota</taxon>
        <taxon>Cyanophyceae</taxon>
        <taxon>Gloeobacterales</taxon>
        <taxon>Gloeobacteraceae</taxon>
        <taxon>Gloeobacter</taxon>
    </lineage>
</organism>
<dbReference type="OrthoDB" id="1433682at2"/>
<gene>
    <name evidence="2" type="ORF">GKIL_0905</name>
</gene>
<evidence type="ECO:0000313" key="2">
    <source>
        <dbReference type="EMBL" id="AGY57151.1"/>
    </source>
</evidence>
<sequence length="389" mass="40378">MKALKQHLAAALAVILLLLPTAVQAADPAISDFAPASADPGATVTINGTNFGGLKSIRFGPSSSCYAQYSGVTATQAKAVVPVGNCSGQITLHNLVSGVDGYGTSSSSFTSSPPRIDSMSATSGQPPSVVSVTLTGVNLLGTASVCFGVSAIGHNCALFTSNGTTSVTAQIPTGARTGPIAVNTSIGTAYSPTFALPDDPKIPDEAWTRWAYVSAPTPPAGYTSATPWGVAVFDTRSPAGSAGVVEVQNLKLTCDVNGVATTLADSATSYLGGGLYERDPWFANAESDNLPMPLAQNTSTASWYFAPNTVSDRIWHFWAGRANFSTSASVSNCHVYGKMRATGRALVQLGWDWWSSSTSPDQGYGANNVQGAQSPWIFVSPNWQEITYP</sequence>
<evidence type="ECO:0008006" key="4">
    <source>
        <dbReference type="Google" id="ProtNLM"/>
    </source>
</evidence>
<evidence type="ECO:0000256" key="1">
    <source>
        <dbReference type="SAM" id="SignalP"/>
    </source>
</evidence>
<keyword evidence="3" id="KW-1185">Reference proteome</keyword>